<evidence type="ECO:0000313" key="3">
    <source>
        <dbReference type="Proteomes" id="UP000316621"/>
    </source>
</evidence>
<dbReference type="Proteomes" id="UP000316621">
    <property type="component" value="Chromosome 3"/>
</dbReference>
<reference evidence="2 3" key="1">
    <citation type="journal article" date="2018" name="Science">
        <title>The opium poppy genome and morphinan production.</title>
        <authorList>
            <person name="Guo L."/>
            <person name="Winzer T."/>
            <person name="Yang X."/>
            <person name="Li Y."/>
            <person name="Ning Z."/>
            <person name="He Z."/>
            <person name="Teodor R."/>
            <person name="Lu Y."/>
            <person name="Bowser T.A."/>
            <person name="Graham I.A."/>
            <person name="Ye K."/>
        </authorList>
    </citation>
    <scope>NUCLEOTIDE SEQUENCE [LARGE SCALE GENOMIC DNA]</scope>
    <source>
        <strain evidence="3">cv. HN1</strain>
        <tissue evidence="2">Leaves</tissue>
    </source>
</reference>
<evidence type="ECO:0000313" key="2">
    <source>
        <dbReference type="EMBL" id="RZC55344.1"/>
    </source>
</evidence>
<evidence type="ECO:0008006" key="4">
    <source>
        <dbReference type="Google" id="ProtNLM"/>
    </source>
</evidence>
<dbReference type="Gramene" id="RZC55344">
    <property type="protein sequence ID" value="RZC55344"/>
    <property type="gene ID" value="C5167_014197"/>
</dbReference>
<organism evidence="2 3">
    <name type="scientific">Papaver somniferum</name>
    <name type="common">Opium poppy</name>
    <dbReference type="NCBI Taxonomy" id="3469"/>
    <lineage>
        <taxon>Eukaryota</taxon>
        <taxon>Viridiplantae</taxon>
        <taxon>Streptophyta</taxon>
        <taxon>Embryophyta</taxon>
        <taxon>Tracheophyta</taxon>
        <taxon>Spermatophyta</taxon>
        <taxon>Magnoliopsida</taxon>
        <taxon>Ranunculales</taxon>
        <taxon>Papaveraceae</taxon>
        <taxon>Papaveroideae</taxon>
        <taxon>Papaver</taxon>
    </lineage>
</organism>
<dbReference type="EMBL" id="CM010717">
    <property type="protein sequence ID" value="RZC55344.1"/>
    <property type="molecule type" value="Genomic_DNA"/>
</dbReference>
<dbReference type="AlphaFoldDB" id="A0A4Y7J2G3"/>
<accession>A0A4Y7J2G3</accession>
<feature type="compositionally biased region" description="Polar residues" evidence="1">
    <location>
        <begin position="138"/>
        <end position="154"/>
    </location>
</feature>
<gene>
    <name evidence="2" type="ORF">C5167_014197</name>
</gene>
<proteinExistence type="predicted"/>
<sequence>MSFDKQQFWVIFKDLPQEFLNMYVSREMGLILGEVLELDPEDANPVETNDVGDLIEIDITKSIIIGVLSHNAADCTQWFTFYYQKQPHHLCHACFIIDHDKDDCKNKANYVRDLSQNIFMPEDGQYCNSVYPEQAQDDNNSTAYSFQERGQSSRRGVIRRFKRTREAEISRASSNEVMKP</sequence>
<name>A0A4Y7J2G3_PAPSO</name>
<evidence type="ECO:0000256" key="1">
    <source>
        <dbReference type="SAM" id="MobiDB-lite"/>
    </source>
</evidence>
<keyword evidence="3" id="KW-1185">Reference proteome</keyword>
<protein>
    <recommendedName>
        <fullName evidence="4">Zinc knuckle CX2CX4HX4C domain-containing protein</fullName>
    </recommendedName>
</protein>
<feature type="region of interest" description="Disordered" evidence="1">
    <location>
        <begin position="138"/>
        <end position="160"/>
    </location>
</feature>